<reference evidence="2 3" key="1">
    <citation type="journal article" date="2009" name="Stand. Genomic Sci.">
        <title>Complete genome sequence of Actinosynnema mirum type strain (101).</title>
        <authorList>
            <person name="Land M."/>
            <person name="Lapidus A."/>
            <person name="Mayilraj S."/>
            <person name="Chen F."/>
            <person name="Copeland A."/>
            <person name="Del Rio T.G."/>
            <person name="Nolan M."/>
            <person name="Lucas S."/>
            <person name="Tice H."/>
            <person name="Cheng J.F."/>
            <person name="Chertkov O."/>
            <person name="Bruce D."/>
            <person name="Goodwin L."/>
            <person name="Pitluck S."/>
            <person name="Rohde M."/>
            <person name="Goker M."/>
            <person name="Pati A."/>
            <person name="Ivanova N."/>
            <person name="Mavromatis K."/>
            <person name="Chen A."/>
            <person name="Palaniappan K."/>
            <person name="Hauser L."/>
            <person name="Chang Y.J."/>
            <person name="Jeffries C.C."/>
            <person name="Brettin T."/>
            <person name="Detter J.C."/>
            <person name="Han C."/>
            <person name="Chain P."/>
            <person name="Tindall B.J."/>
            <person name="Bristow J."/>
            <person name="Eisen J.A."/>
            <person name="Markowitz V."/>
            <person name="Hugenholtz P."/>
            <person name="Kyrpides N.C."/>
            <person name="Klenk H.P."/>
        </authorList>
    </citation>
    <scope>NUCLEOTIDE SEQUENCE [LARGE SCALE GENOMIC DNA]</scope>
    <source>
        <strain evidence="3">ATCC 29888 / DSM 43827 / JCM 3225 / NBRC 14064 / NCIMB 13271 / NRRL B-12336 / IMRU 3971 / 101</strain>
    </source>
</reference>
<gene>
    <name evidence="2" type="ordered locus">Amir_4470</name>
</gene>
<dbReference type="EMBL" id="CP001630">
    <property type="protein sequence ID" value="ACU38316.1"/>
    <property type="molecule type" value="Genomic_DNA"/>
</dbReference>
<feature type="region of interest" description="Disordered" evidence="1">
    <location>
        <begin position="1"/>
        <end position="43"/>
    </location>
</feature>
<evidence type="ECO:0000256" key="1">
    <source>
        <dbReference type="SAM" id="MobiDB-lite"/>
    </source>
</evidence>
<organism evidence="2 3">
    <name type="scientific">Actinosynnema mirum (strain ATCC 29888 / DSM 43827 / JCM 3225 / NBRC 14064 / NCIMB 13271 / NRRL B-12336 / IMRU 3971 / 101)</name>
    <dbReference type="NCBI Taxonomy" id="446462"/>
    <lineage>
        <taxon>Bacteria</taxon>
        <taxon>Bacillati</taxon>
        <taxon>Actinomycetota</taxon>
        <taxon>Actinomycetes</taxon>
        <taxon>Pseudonocardiales</taxon>
        <taxon>Pseudonocardiaceae</taxon>
        <taxon>Actinosynnema</taxon>
    </lineage>
</organism>
<dbReference type="KEGG" id="ami:Amir_4470"/>
<evidence type="ECO:0000313" key="2">
    <source>
        <dbReference type="EMBL" id="ACU38316.1"/>
    </source>
</evidence>
<dbReference type="Proteomes" id="UP000002213">
    <property type="component" value="Chromosome"/>
</dbReference>
<dbReference type="AlphaFoldDB" id="C6WKA3"/>
<dbReference type="HOGENOM" id="CLU_3228477_0_0_11"/>
<name>C6WKA3_ACTMD</name>
<proteinExistence type="predicted"/>
<sequence>MTGAGTLTRIGSPAPISAALAGGSSHARPRASSLSDPVDAHSR</sequence>
<evidence type="ECO:0000313" key="3">
    <source>
        <dbReference type="Proteomes" id="UP000002213"/>
    </source>
</evidence>
<accession>C6WKA3</accession>
<keyword evidence="3" id="KW-1185">Reference proteome</keyword>
<protein>
    <submittedName>
        <fullName evidence="2">Uncharacterized protein</fullName>
    </submittedName>
</protein>
<dbReference type="RefSeq" id="WP_015803203.1">
    <property type="nucleotide sequence ID" value="NC_013093.1"/>
</dbReference>